<evidence type="ECO:0000259" key="1">
    <source>
        <dbReference type="Pfam" id="PF13456"/>
    </source>
</evidence>
<dbReference type="CDD" id="cd06222">
    <property type="entry name" value="RNase_H_like"/>
    <property type="match status" value="1"/>
</dbReference>
<dbReference type="Gene3D" id="3.30.420.10">
    <property type="entry name" value="Ribonuclease H-like superfamily/Ribonuclease H"/>
    <property type="match status" value="1"/>
</dbReference>
<dbReference type="Pfam" id="PF13966">
    <property type="entry name" value="zf-RVT"/>
    <property type="match status" value="1"/>
</dbReference>
<dbReference type="GO" id="GO:0003676">
    <property type="term" value="F:nucleic acid binding"/>
    <property type="evidence" value="ECO:0007669"/>
    <property type="project" value="InterPro"/>
</dbReference>
<dbReference type="Proteomes" id="UP001454036">
    <property type="component" value="Unassembled WGS sequence"/>
</dbReference>
<dbReference type="InterPro" id="IPR044730">
    <property type="entry name" value="RNase_H-like_dom_plant"/>
</dbReference>
<dbReference type="AlphaFoldDB" id="A0AAV3QF16"/>
<dbReference type="GO" id="GO:0004523">
    <property type="term" value="F:RNA-DNA hybrid ribonuclease activity"/>
    <property type="evidence" value="ECO:0007669"/>
    <property type="project" value="InterPro"/>
</dbReference>
<comment type="caution">
    <text evidence="3">The sequence shown here is derived from an EMBL/GenBank/DDBJ whole genome shotgun (WGS) entry which is preliminary data.</text>
</comment>
<name>A0AAV3QF16_LITER</name>
<accession>A0AAV3QF16</accession>
<organism evidence="3 4">
    <name type="scientific">Lithospermum erythrorhizon</name>
    <name type="common">Purple gromwell</name>
    <name type="synonym">Lithospermum officinale var. erythrorhizon</name>
    <dbReference type="NCBI Taxonomy" id="34254"/>
    <lineage>
        <taxon>Eukaryota</taxon>
        <taxon>Viridiplantae</taxon>
        <taxon>Streptophyta</taxon>
        <taxon>Embryophyta</taxon>
        <taxon>Tracheophyta</taxon>
        <taxon>Spermatophyta</taxon>
        <taxon>Magnoliopsida</taxon>
        <taxon>eudicotyledons</taxon>
        <taxon>Gunneridae</taxon>
        <taxon>Pentapetalae</taxon>
        <taxon>asterids</taxon>
        <taxon>lamiids</taxon>
        <taxon>Boraginales</taxon>
        <taxon>Boraginaceae</taxon>
        <taxon>Boraginoideae</taxon>
        <taxon>Lithospermeae</taxon>
        <taxon>Lithospermum</taxon>
    </lineage>
</organism>
<reference evidence="3 4" key="1">
    <citation type="submission" date="2024-01" db="EMBL/GenBank/DDBJ databases">
        <title>The complete chloroplast genome sequence of Lithospermum erythrorhizon: insights into the phylogenetic relationship among Boraginaceae species and the maternal lineages of purple gromwells.</title>
        <authorList>
            <person name="Okada T."/>
            <person name="Watanabe K."/>
        </authorList>
    </citation>
    <scope>NUCLEOTIDE SEQUENCE [LARGE SCALE GENOMIC DNA]</scope>
</reference>
<dbReference type="InterPro" id="IPR036397">
    <property type="entry name" value="RNaseH_sf"/>
</dbReference>
<feature type="domain" description="RNase H type-1" evidence="1">
    <location>
        <begin position="162"/>
        <end position="229"/>
    </location>
</feature>
<evidence type="ECO:0000313" key="4">
    <source>
        <dbReference type="Proteomes" id="UP001454036"/>
    </source>
</evidence>
<proteinExistence type="predicted"/>
<dbReference type="PANTHER" id="PTHR47723">
    <property type="entry name" value="OS05G0353850 PROTEIN"/>
    <property type="match status" value="1"/>
</dbReference>
<keyword evidence="4" id="KW-1185">Reference proteome</keyword>
<sequence length="261" mass="29572">MSFLTWRLLQGWLPVDEVLKRNGVSMTSKCMCCEQLETLEHVFFTNPVAVRIWAHFAEISGIKHLPFTSVQQILGVWSLSVKVQGHIMQVLPLIILWGIMEDRNKAKPIKAPYTIHSINARITALLAANAMANMQVNVKQEVHLKAHLYSWNKPQHNTLNLNVDASYKRGKTGYGGINRDHNGDLIYAIGRQGTNDSPLTAKLDALLLWLQVCQGKRWHGIQVKTDSLMQDFTSEADTMDRGMRRLVALEKSGMQIMKLKN</sequence>
<protein>
    <submittedName>
        <fullName evidence="3">Uncharacterized protein</fullName>
    </submittedName>
</protein>
<dbReference type="InterPro" id="IPR002156">
    <property type="entry name" value="RNaseH_domain"/>
</dbReference>
<dbReference type="EMBL" id="BAABME010004271">
    <property type="protein sequence ID" value="GAA0161773.1"/>
    <property type="molecule type" value="Genomic_DNA"/>
</dbReference>
<dbReference type="Pfam" id="PF13456">
    <property type="entry name" value="RVT_3"/>
    <property type="match status" value="1"/>
</dbReference>
<dbReference type="InterPro" id="IPR026960">
    <property type="entry name" value="RVT-Znf"/>
</dbReference>
<feature type="domain" description="Reverse transcriptase zinc-binding" evidence="2">
    <location>
        <begin position="1"/>
        <end position="53"/>
    </location>
</feature>
<evidence type="ECO:0000259" key="2">
    <source>
        <dbReference type="Pfam" id="PF13966"/>
    </source>
</evidence>
<gene>
    <name evidence="3" type="ORF">LIER_18010</name>
</gene>
<evidence type="ECO:0000313" key="3">
    <source>
        <dbReference type="EMBL" id="GAA0161773.1"/>
    </source>
</evidence>
<dbReference type="InterPro" id="IPR053151">
    <property type="entry name" value="RNase_H-like"/>
</dbReference>
<dbReference type="PANTHER" id="PTHR47723:SF19">
    <property type="entry name" value="POLYNUCLEOTIDYL TRANSFERASE, RIBONUCLEASE H-LIKE SUPERFAMILY PROTEIN"/>
    <property type="match status" value="1"/>
</dbReference>